<dbReference type="CDD" id="cd09272">
    <property type="entry name" value="RNase_HI_RT_Ty1"/>
    <property type="match status" value="1"/>
</dbReference>
<organism evidence="1 2">
    <name type="scientific">Tanacetum coccineum</name>
    <dbReference type="NCBI Taxonomy" id="301880"/>
    <lineage>
        <taxon>Eukaryota</taxon>
        <taxon>Viridiplantae</taxon>
        <taxon>Streptophyta</taxon>
        <taxon>Embryophyta</taxon>
        <taxon>Tracheophyta</taxon>
        <taxon>Spermatophyta</taxon>
        <taxon>Magnoliopsida</taxon>
        <taxon>eudicotyledons</taxon>
        <taxon>Gunneridae</taxon>
        <taxon>Pentapetalae</taxon>
        <taxon>asterids</taxon>
        <taxon>campanulids</taxon>
        <taxon>Asterales</taxon>
        <taxon>Asteraceae</taxon>
        <taxon>Asteroideae</taxon>
        <taxon>Anthemideae</taxon>
        <taxon>Anthemidinae</taxon>
        <taxon>Tanacetum</taxon>
    </lineage>
</organism>
<protein>
    <recommendedName>
        <fullName evidence="3">Reverse transcriptase Ty1/copia-type domain-containing protein</fullName>
    </recommendedName>
</protein>
<keyword evidence="2" id="KW-1185">Reference proteome</keyword>
<gene>
    <name evidence="1" type="ORF">Tco_0924305</name>
</gene>
<comment type="caution">
    <text evidence="1">The sequence shown here is derived from an EMBL/GenBank/DDBJ whole genome shotgun (WGS) entry which is preliminary data.</text>
</comment>
<dbReference type="Proteomes" id="UP001151760">
    <property type="component" value="Unassembled WGS sequence"/>
</dbReference>
<evidence type="ECO:0000313" key="2">
    <source>
        <dbReference type="Proteomes" id="UP001151760"/>
    </source>
</evidence>
<reference evidence="1" key="2">
    <citation type="submission" date="2022-01" db="EMBL/GenBank/DDBJ databases">
        <authorList>
            <person name="Yamashiro T."/>
            <person name="Shiraishi A."/>
            <person name="Satake H."/>
            <person name="Nakayama K."/>
        </authorList>
    </citation>
    <scope>NUCLEOTIDE SEQUENCE</scope>
</reference>
<evidence type="ECO:0008006" key="3">
    <source>
        <dbReference type="Google" id="ProtNLM"/>
    </source>
</evidence>
<evidence type="ECO:0000313" key="1">
    <source>
        <dbReference type="EMBL" id="GJT33886.1"/>
    </source>
</evidence>
<dbReference type="EMBL" id="BQNB010014915">
    <property type="protein sequence ID" value="GJT33886.1"/>
    <property type="molecule type" value="Genomic_DNA"/>
</dbReference>
<name>A0ABQ5D6L9_9ASTR</name>
<proteinExistence type="predicted"/>
<reference evidence="1" key="1">
    <citation type="journal article" date="2022" name="Int. J. Mol. Sci.">
        <title>Draft Genome of Tanacetum Coccineum: Genomic Comparison of Closely Related Tanacetum-Family Plants.</title>
        <authorList>
            <person name="Yamashiro T."/>
            <person name="Shiraishi A."/>
            <person name="Nakayama K."/>
            <person name="Satake H."/>
        </authorList>
    </citation>
    <scope>NUCLEOTIDE SEQUENCE</scope>
</reference>
<accession>A0ABQ5D6L9</accession>
<sequence length="399" mass="44380">MPLQTRRQLATDPEMGMLRSRCSLGSSSDFSFAHEHTKSFPIYQMDVKTAFLNGLLKEEVYVAQPKDADHAGCLISEKHFWEGYSSLVDKLVKLDVKETKLHCNVFSRGRLAIAISCNTVHTFTDIAHHIALPEDGFQVSCQSRIGMRCLTPADLDGSDNEDCLIIYQHHHLYTSNSVLEGYTDASWISNTEDNLSSSGWSKPITPISIHCDSAATLAQAYSQMYNEKSRHLGVRRNMIRELITNGVVSMEFVRSQQNLADHLTKGLARDLVIKSVEGMGLKGHLPSLRQKMANEDVTVPTCDQGCNKLLNISSVGVIDSFDALFCRWCLHSQLPHSERVASGTQDLHTSVQVYARWSAACQHLGTTTSSATYLQALVMEIRVTFSMMFVTTIGTLISI</sequence>